<protein>
    <submittedName>
        <fullName evidence="1">Uncharacterized protein</fullName>
    </submittedName>
</protein>
<dbReference type="STRING" id="571913.VV02_21600"/>
<reference evidence="1 2" key="1">
    <citation type="submission" date="2015-03" db="EMBL/GenBank/DDBJ databases">
        <title>Luteipulveratus halotolerans sp. nov., a novel actinobacterium (Dermacoccaceae) from Sarawak, Malaysia.</title>
        <authorList>
            <person name="Juboi H."/>
            <person name="Basik A."/>
            <person name="Shamsul S.S."/>
            <person name="Arnold P."/>
            <person name="Schmitt E.K."/>
            <person name="Sanglier J.-J."/>
            <person name="Yeo T."/>
        </authorList>
    </citation>
    <scope>NUCLEOTIDE SEQUENCE [LARGE SCALE GENOMIC DNA]</scope>
    <source>
        <strain evidence="1 2">MN07-A0370</strain>
    </source>
</reference>
<organism evidence="1 2">
    <name type="scientific">Luteipulveratus mongoliensis</name>
    <dbReference type="NCBI Taxonomy" id="571913"/>
    <lineage>
        <taxon>Bacteria</taxon>
        <taxon>Bacillati</taxon>
        <taxon>Actinomycetota</taxon>
        <taxon>Actinomycetes</taxon>
        <taxon>Micrococcales</taxon>
        <taxon>Dermacoccaceae</taxon>
        <taxon>Luteipulveratus</taxon>
    </lineage>
</organism>
<keyword evidence="2" id="KW-1185">Reference proteome</keyword>
<sequence>MIRRAYASLAAVGIGGALLATGIPSASAGVIGTCKMHMTDQVRVVQPTQNIYTTFDGGCVIVANSFATWHLRTSSQAIVNHMYYGDDPTSSWSITDSVRLGEFTWSAGGAQSGDGNSTFTQNEFPIAVRVGSWAGIYPSRSGSTVTLTAQAVRYATSLNRNIAWEGATGWIQYRNSDGTWANLRSVTLNSAGQASWSYTRSTSRTYRVVIDGQPTIWAATSPSAVK</sequence>
<dbReference type="Proteomes" id="UP000066480">
    <property type="component" value="Chromosome"/>
</dbReference>
<evidence type="ECO:0000313" key="1">
    <source>
        <dbReference type="EMBL" id="AKU17847.1"/>
    </source>
</evidence>
<dbReference type="AlphaFoldDB" id="A0A0K1JMA0"/>
<dbReference type="RefSeq" id="WP_052594933.1">
    <property type="nucleotide sequence ID" value="NZ_CP011112.1"/>
</dbReference>
<evidence type="ECO:0000313" key="2">
    <source>
        <dbReference type="Proteomes" id="UP000066480"/>
    </source>
</evidence>
<dbReference type="EMBL" id="CP011112">
    <property type="protein sequence ID" value="AKU17847.1"/>
    <property type="molecule type" value="Genomic_DNA"/>
</dbReference>
<dbReference type="KEGG" id="lmoi:VV02_21600"/>
<gene>
    <name evidence="1" type="ORF">VV02_21600</name>
</gene>
<dbReference type="OrthoDB" id="3829735at2"/>
<name>A0A0K1JMA0_9MICO</name>
<proteinExistence type="predicted"/>
<accession>A0A0K1JMA0</accession>